<reference evidence="5 6" key="1">
    <citation type="submission" date="2018-08" db="EMBL/GenBank/DDBJ databases">
        <title>A genome reference for cultivated species of the human gut microbiota.</title>
        <authorList>
            <person name="Zou Y."/>
            <person name="Xue W."/>
            <person name="Luo G."/>
        </authorList>
    </citation>
    <scope>NUCLEOTIDE SEQUENCE [LARGE SCALE GENOMIC DNA]</scope>
    <source>
        <strain evidence="4 5">AM22-21LB</strain>
        <strain evidence="3 6">AM43-11</strain>
    </source>
</reference>
<dbReference type="EMBL" id="WNAJ01000008">
    <property type="protein sequence ID" value="MTR85185.1"/>
    <property type="molecule type" value="Genomic_DNA"/>
</dbReference>
<sequence>MKIFKRTVSLFLAFCLCAGMLLLQPQSTVSAAVRNKPTTTVLRMSSNSFDSSAIYVNLPKAKVCYIKNIKTSSKNLIAKNTHYYTTSSDDTYTDTFASIGLYAKKTGKYKVTYNICDKSGNKLSSGKVTVYVKNDLPVKSVKFAGKEVNYALTSKKSGKLSVKMNKGYTLKKITVTTYNKAGKEVVKTMKNNSTLKLGEYAYIFDNSYSSGRNYSTSLAARTKITITYIDKYTKQECESIYSISRLAK</sequence>
<dbReference type="AlphaFoldDB" id="A0A1Q6SE79"/>
<accession>A0A1Q6SE79</accession>
<gene>
    <name evidence="4" type="ORF">DW264_03460</name>
    <name evidence="3" type="ORF">DW927_13005</name>
    <name evidence="2" type="ORF">GMD50_08930</name>
</gene>
<evidence type="ECO:0000313" key="7">
    <source>
        <dbReference type="Proteomes" id="UP000478483"/>
    </source>
</evidence>
<evidence type="ECO:0000313" key="2">
    <source>
        <dbReference type="EMBL" id="MTR85185.1"/>
    </source>
</evidence>
<evidence type="ECO:0000313" key="5">
    <source>
        <dbReference type="Proteomes" id="UP000284051"/>
    </source>
</evidence>
<feature type="chain" id="PRO_5036024460" description="Pesticidal crystal protein Cry22Aa Ig-like domain-containing protein" evidence="1">
    <location>
        <begin position="32"/>
        <end position="248"/>
    </location>
</feature>
<dbReference type="EMBL" id="QRID01000003">
    <property type="protein sequence ID" value="RHG29852.1"/>
    <property type="molecule type" value="Genomic_DNA"/>
</dbReference>
<keyword evidence="1" id="KW-0732">Signal</keyword>
<evidence type="ECO:0008006" key="8">
    <source>
        <dbReference type="Google" id="ProtNLM"/>
    </source>
</evidence>
<dbReference type="RefSeq" id="WP_118412741.1">
    <property type="nucleotide sequence ID" value="NZ_CACRUM010000089.1"/>
</dbReference>
<dbReference type="Proteomes" id="UP000284051">
    <property type="component" value="Unassembled WGS sequence"/>
</dbReference>
<name>A0A1Q6SE79_9FIRM</name>
<protein>
    <recommendedName>
        <fullName evidence="8">Pesticidal crystal protein Cry22Aa Ig-like domain-containing protein</fullName>
    </recommendedName>
</protein>
<dbReference type="Proteomes" id="UP000284465">
    <property type="component" value="Unassembled WGS sequence"/>
</dbReference>
<evidence type="ECO:0000313" key="6">
    <source>
        <dbReference type="Proteomes" id="UP000284465"/>
    </source>
</evidence>
<organism evidence="4 5">
    <name type="scientific">Roseburia intestinalis</name>
    <dbReference type="NCBI Taxonomy" id="166486"/>
    <lineage>
        <taxon>Bacteria</taxon>
        <taxon>Bacillati</taxon>
        <taxon>Bacillota</taxon>
        <taxon>Clostridia</taxon>
        <taxon>Lachnospirales</taxon>
        <taxon>Lachnospiraceae</taxon>
        <taxon>Roseburia</taxon>
    </lineage>
</organism>
<evidence type="ECO:0000313" key="4">
    <source>
        <dbReference type="EMBL" id="RHG29852.1"/>
    </source>
</evidence>
<proteinExistence type="predicted"/>
<evidence type="ECO:0000256" key="1">
    <source>
        <dbReference type="SAM" id="SignalP"/>
    </source>
</evidence>
<dbReference type="Proteomes" id="UP000478483">
    <property type="component" value="Unassembled WGS sequence"/>
</dbReference>
<reference evidence="2 7" key="2">
    <citation type="journal article" date="2019" name="Nat. Med.">
        <title>A library of human gut bacterial isolates paired with longitudinal multiomics data enables mechanistic microbiome research.</title>
        <authorList>
            <person name="Poyet M."/>
            <person name="Groussin M."/>
            <person name="Gibbons S.M."/>
            <person name="Avila-Pacheco J."/>
            <person name="Jiang X."/>
            <person name="Kearney S.M."/>
            <person name="Perrotta A.R."/>
            <person name="Berdy B."/>
            <person name="Zhao S."/>
            <person name="Lieberman T.D."/>
            <person name="Swanson P.K."/>
            <person name="Smith M."/>
            <person name="Roesemann S."/>
            <person name="Alexander J.E."/>
            <person name="Rich S.A."/>
            <person name="Livny J."/>
            <person name="Vlamakis H."/>
            <person name="Clish C."/>
            <person name="Bullock K."/>
            <person name="Deik A."/>
            <person name="Scott J."/>
            <person name="Pierce K.A."/>
            <person name="Xavier R.J."/>
            <person name="Alm E.J."/>
        </authorList>
    </citation>
    <scope>NUCLEOTIDE SEQUENCE [LARGE SCALE GENOMIC DNA]</scope>
    <source>
        <strain evidence="2 7">BIOML-A1</strain>
    </source>
</reference>
<dbReference type="EMBL" id="QSFP01000015">
    <property type="protein sequence ID" value="RHA65851.1"/>
    <property type="molecule type" value="Genomic_DNA"/>
</dbReference>
<comment type="caution">
    <text evidence="4">The sequence shown here is derived from an EMBL/GenBank/DDBJ whole genome shotgun (WGS) entry which is preliminary data.</text>
</comment>
<evidence type="ECO:0000313" key="3">
    <source>
        <dbReference type="EMBL" id="RHA65851.1"/>
    </source>
</evidence>
<feature type="signal peptide" evidence="1">
    <location>
        <begin position="1"/>
        <end position="31"/>
    </location>
</feature>